<dbReference type="GO" id="GO:0002189">
    <property type="term" value="C:ribose phosphate diphosphokinase complex"/>
    <property type="evidence" value="ECO:0007669"/>
    <property type="project" value="TreeGrafter"/>
</dbReference>
<dbReference type="GO" id="GO:0005524">
    <property type="term" value="F:ATP binding"/>
    <property type="evidence" value="ECO:0007669"/>
    <property type="project" value="UniProtKB-KW"/>
</dbReference>
<evidence type="ECO:0000313" key="9">
    <source>
        <dbReference type="EMBL" id="ADK80566.1"/>
    </source>
</evidence>
<dbReference type="PANTHER" id="PTHR10210:SF32">
    <property type="entry name" value="RIBOSE-PHOSPHATE PYROPHOSPHOKINASE 2"/>
    <property type="match status" value="1"/>
</dbReference>
<feature type="domain" description="Phosphoribosyltransferase" evidence="8">
    <location>
        <begin position="198"/>
        <end position="317"/>
    </location>
</feature>
<keyword evidence="7" id="KW-0545">Nucleotide biosynthesis</keyword>
<dbReference type="OrthoDB" id="9777067at2"/>
<dbReference type="STRING" id="573413.Spirs_1439"/>
<dbReference type="EC" id="2.7.6.1" evidence="1"/>
<dbReference type="Proteomes" id="UP000002318">
    <property type="component" value="Chromosome"/>
</dbReference>
<keyword evidence="2 9" id="KW-0808">Transferase</keyword>
<dbReference type="AlphaFoldDB" id="E1R531"/>
<dbReference type="KEGG" id="ssm:Spirs_1439"/>
<dbReference type="eggNOG" id="COG0462">
    <property type="taxonomic scope" value="Bacteria"/>
</dbReference>
<proteinExistence type="inferred from homology"/>
<dbReference type="GO" id="GO:0006015">
    <property type="term" value="P:5-phosphoribose 1-diphosphate biosynthetic process"/>
    <property type="evidence" value="ECO:0007669"/>
    <property type="project" value="TreeGrafter"/>
</dbReference>
<gene>
    <name evidence="9" type="ordered locus">Spirs_1439</name>
</gene>
<evidence type="ECO:0000256" key="7">
    <source>
        <dbReference type="RuleBase" id="RU004324"/>
    </source>
</evidence>
<evidence type="ECO:0000256" key="3">
    <source>
        <dbReference type="ARBA" id="ARBA00022741"/>
    </source>
</evidence>
<comment type="similarity">
    <text evidence="7">Belongs to the ribose-phosphate pyrophosphokinase family.</text>
</comment>
<evidence type="ECO:0000256" key="6">
    <source>
        <dbReference type="ARBA" id="ARBA00049535"/>
    </source>
</evidence>
<dbReference type="PANTHER" id="PTHR10210">
    <property type="entry name" value="RIBOSE-PHOSPHATE DIPHOSPHOKINASE FAMILY MEMBER"/>
    <property type="match status" value="1"/>
</dbReference>
<keyword evidence="4" id="KW-0418">Kinase</keyword>
<accession>E1R531</accession>
<dbReference type="InterPro" id="IPR005946">
    <property type="entry name" value="Rib-P_diPkinase"/>
</dbReference>
<evidence type="ECO:0000313" key="10">
    <source>
        <dbReference type="Proteomes" id="UP000002318"/>
    </source>
</evidence>
<comment type="catalytic activity">
    <reaction evidence="6">
        <text>D-ribose 5-phosphate + ATP = 5-phospho-alpha-D-ribose 1-diphosphate + AMP + H(+)</text>
        <dbReference type="Rhea" id="RHEA:15609"/>
        <dbReference type="ChEBI" id="CHEBI:15378"/>
        <dbReference type="ChEBI" id="CHEBI:30616"/>
        <dbReference type="ChEBI" id="CHEBI:58017"/>
        <dbReference type="ChEBI" id="CHEBI:78346"/>
        <dbReference type="ChEBI" id="CHEBI:456215"/>
        <dbReference type="EC" id="2.7.6.1"/>
    </reaction>
</comment>
<dbReference type="InterPro" id="IPR029057">
    <property type="entry name" value="PRTase-like"/>
</dbReference>
<evidence type="ECO:0000259" key="8">
    <source>
        <dbReference type="Pfam" id="PF00156"/>
    </source>
</evidence>
<dbReference type="GO" id="GO:0005737">
    <property type="term" value="C:cytoplasm"/>
    <property type="evidence" value="ECO:0007669"/>
    <property type="project" value="TreeGrafter"/>
</dbReference>
<evidence type="ECO:0000256" key="4">
    <source>
        <dbReference type="ARBA" id="ARBA00022777"/>
    </source>
</evidence>
<dbReference type="Pfam" id="PF00156">
    <property type="entry name" value="Pribosyltran"/>
    <property type="match status" value="1"/>
</dbReference>
<evidence type="ECO:0000256" key="5">
    <source>
        <dbReference type="ARBA" id="ARBA00022840"/>
    </source>
</evidence>
<organism evidence="9 10">
    <name type="scientific">Sediminispirochaeta smaragdinae (strain DSM 11293 / JCM 15392 / SEBR 4228)</name>
    <name type="common">Spirochaeta smaragdinae</name>
    <dbReference type="NCBI Taxonomy" id="573413"/>
    <lineage>
        <taxon>Bacteria</taxon>
        <taxon>Pseudomonadati</taxon>
        <taxon>Spirochaetota</taxon>
        <taxon>Spirochaetia</taxon>
        <taxon>Spirochaetales</taxon>
        <taxon>Spirochaetaceae</taxon>
        <taxon>Sediminispirochaeta</taxon>
    </lineage>
</organism>
<dbReference type="EMBL" id="CP002116">
    <property type="protein sequence ID" value="ADK80566.1"/>
    <property type="molecule type" value="Genomic_DNA"/>
</dbReference>
<dbReference type="SUPFAM" id="SSF53271">
    <property type="entry name" value="PRTase-like"/>
    <property type="match status" value="2"/>
</dbReference>
<keyword evidence="3" id="KW-0547">Nucleotide-binding</keyword>
<dbReference type="GO" id="GO:0016301">
    <property type="term" value="F:kinase activity"/>
    <property type="evidence" value="ECO:0007669"/>
    <property type="project" value="UniProtKB-KW"/>
</dbReference>
<sequence>MQNVVIVGTVADNPVVEDVAHHLQQHEDYSDLISLKSFVNTEFCPRFIISDRSNDQPGRQLEGKAVVIISTNYGSSSRDELAMRTLLIARAARDNGADKVILLEPDLFYSAQDRGPRREHGYTAFVRNEEDYQKFDGQPFSARLYADLLKAAGVDEIVTVHNHSVSVQAIFMDRFEGRFHNLLPDDLYADYISDSDVVSQKGMVLCAPDKGALDFVRRVKKSVGRDDVPLVFLDKCRKDERCVEIDLSPESEIALSDLAGRDIVIIDDMVRTGNTIIEACRLLKSAGPNRIVFFVTHFYSSRECRSNLNDSVLDEIVTTSTIPEILNRDVQGRLRHKMVVLQLSRWISNYLLRIIQPDSTPLPPPFYNEDMSSKNPRWKGHMGPLFSVR</sequence>
<name>E1R531_SEDSS</name>
<protein>
    <recommendedName>
        <fullName evidence="1">ribose-phosphate diphosphokinase</fullName>
        <ecNumber evidence="1">2.7.6.1</ecNumber>
    </recommendedName>
</protein>
<dbReference type="SMART" id="SM01400">
    <property type="entry name" value="Pribosyltran_N"/>
    <property type="match status" value="1"/>
</dbReference>
<evidence type="ECO:0000256" key="2">
    <source>
        <dbReference type="ARBA" id="ARBA00022679"/>
    </source>
</evidence>
<dbReference type="InterPro" id="IPR000836">
    <property type="entry name" value="PRTase_dom"/>
</dbReference>
<dbReference type="NCBIfam" id="TIGR01251">
    <property type="entry name" value="ribP_PPkin"/>
    <property type="match status" value="1"/>
</dbReference>
<evidence type="ECO:0000256" key="1">
    <source>
        <dbReference type="ARBA" id="ARBA00013247"/>
    </source>
</evidence>
<dbReference type="RefSeq" id="WP_013254030.1">
    <property type="nucleotide sequence ID" value="NC_014364.1"/>
</dbReference>
<dbReference type="HOGENOM" id="CLU_684848_0_0_12"/>
<dbReference type="GO" id="GO:0000287">
    <property type="term" value="F:magnesium ion binding"/>
    <property type="evidence" value="ECO:0007669"/>
    <property type="project" value="InterPro"/>
</dbReference>
<dbReference type="Gene3D" id="3.40.50.2020">
    <property type="match status" value="2"/>
</dbReference>
<dbReference type="CDD" id="cd06223">
    <property type="entry name" value="PRTases_typeI"/>
    <property type="match status" value="1"/>
</dbReference>
<dbReference type="GO" id="GO:0004749">
    <property type="term" value="F:ribose phosphate diphosphokinase activity"/>
    <property type="evidence" value="ECO:0007669"/>
    <property type="project" value="UniProtKB-EC"/>
</dbReference>
<dbReference type="GO" id="GO:0006164">
    <property type="term" value="P:purine nucleotide biosynthetic process"/>
    <property type="evidence" value="ECO:0007669"/>
    <property type="project" value="TreeGrafter"/>
</dbReference>
<keyword evidence="10" id="KW-1185">Reference proteome</keyword>
<keyword evidence="5" id="KW-0067">ATP-binding</keyword>
<reference evidence="9 10" key="1">
    <citation type="journal article" date="2010" name="Stand. Genomic Sci.">
        <title>Complete genome sequence of Spirochaeta smaragdinae type strain (SEBR 4228).</title>
        <authorList>
            <person name="Mavromatis K."/>
            <person name="Yasawong M."/>
            <person name="Chertkov O."/>
            <person name="Lapidus A."/>
            <person name="Lucas S."/>
            <person name="Nolan M."/>
            <person name="Del Rio T.G."/>
            <person name="Tice H."/>
            <person name="Cheng J.F."/>
            <person name="Pitluck S."/>
            <person name="Liolios K."/>
            <person name="Ivanova N."/>
            <person name="Tapia R."/>
            <person name="Han C."/>
            <person name="Bruce D."/>
            <person name="Goodwin L."/>
            <person name="Pati A."/>
            <person name="Chen A."/>
            <person name="Palaniappan K."/>
            <person name="Land M."/>
            <person name="Hauser L."/>
            <person name="Chang Y.J."/>
            <person name="Jeffries C.D."/>
            <person name="Detter J.C."/>
            <person name="Rohde M."/>
            <person name="Brambilla E."/>
            <person name="Spring S."/>
            <person name="Goker M."/>
            <person name="Sikorski J."/>
            <person name="Woyke T."/>
            <person name="Bristow J."/>
            <person name="Eisen J.A."/>
            <person name="Markowitz V."/>
            <person name="Hugenholtz P."/>
            <person name="Klenk H.P."/>
            <person name="Kyrpides N.C."/>
        </authorList>
    </citation>
    <scope>NUCLEOTIDE SEQUENCE [LARGE SCALE GENOMIC DNA]</scope>
    <source>
        <strain evidence="10">DSM 11293 / JCM 15392 / SEBR 4228</strain>
    </source>
</reference>